<dbReference type="InterPro" id="IPR014014">
    <property type="entry name" value="RNA_helicase_DEAD_Q_motif"/>
</dbReference>
<feature type="compositionally biased region" description="Basic and acidic residues" evidence="14">
    <location>
        <begin position="624"/>
        <end position="635"/>
    </location>
</feature>
<feature type="short sequence motif" description="Q motif" evidence="11">
    <location>
        <begin position="154"/>
        <end position="182"/>
    </location>
</feature>
<dbReference type="PANTHER" id="PTHR47959">
    <property type="entry name" value="ATP-DEPENDENT RNA HELICASE RHLE-RELATED"/>
    <property type="match status" value="1"/>
</dbReference>
<dbReference type="PROSITE" id="PS51192">
    <property type="entry name" value="HELICASE_ATP_BIND_1"/>
    <property type="match status" value="1"/>
</dbReference>
<keyword evidence="13" id="KW-0175">Coiled coil</keyword>
<dbReference type="Gene3D" id="3.40.50.300">
    <property type="entry name" value="P-loop containing nucleotide triphosphate hydrolases"/>
    <property type="match status" value="2"/>
</dbReference>
<keyword evidence="7 12" id="KW-0067">ATP-binding</keyword>
<keyword evidence="9" id="KW-0539">Nucleus</keyword>
<dbReference type="SMART" id="SM00487">
    <property type="entry name" value="DEXDc"/>
    <property type="match status" value="1"/>
</dbReference>
<evidence type="ECO:0000256" key="5">
    <source>
        <dbReference type="ARBA" id="ARBA00022801"/>
    </source>
</evidence>
<feature type="region of interest" description="Disordered" evidence="14">
    <location>
        <begin position="1"/>
        <end position="75"/>
    </location>
</feature>
<accession>A0A367LK41</accession>
<comment type="caution">
    <text evidence="18">The sequence shown here is derived from an EMBL/GenBank/DDBJ whole genome shotgun (WGS) entry which is preliminary data.</text>
</comment>
<evidence type="ECO:0000259" key="17">
    <source>
        <dbReference type="PROSITE" id="PS51195"/>
    </source>
</evidence>
<evidence type="ECO:0000256" key="10">
    <source>
        <dbReference type="ARBA" id="ARBA00047984"/>
    </source>
</evidence>
<feature type="compositionally biased region" description="Basic residues" evidence="14">
    <location>
        <begin position="640"/>
        <end position="653"/>
    </location>
</feature>
<dbReference type="SUPFAM" id="SSF52540">
    <property type="entry name" value="P-loop containing nucleoside triphosphate hydrolases"/>
    <property type="match status" value="1"/>
</dbReference>
<feature type="compositionally biased region" description="Acidic residues" evidence="14">
    <location>
        <begin position="39"/>
        <end position="56"/>
    </location>
</feature>
<dbReference type="PROSITE" id="PS00039">
    <property type="entry name" value="DEAD_ATP_HELICASE"/>
    <property type="match status" value="1"/>
</dbReference>
<dbReference type="EC" id="3.6.4.13" evidence="2"/>
<evidence type="ECO:0000256" key="3">
    <source>
        <dbReference type="ARBA" id="ARBA00022517"/>
    </source>
</evidence>
<dbReference type="GO" id="GO:0005634">
    <property type="term" value="C:nucleus"/>
    <property type="evidence" value="ECO:0007669"/>
    <property type="project" value="UniProtKB-SubCell"/>
</dbReference>
<keyword evidence="8" id="KW-0694">RNA-binding</keyword>
<keyword evidence="4 12" id="KW-0547">Nucleotide-binding</keyword>
<dbReference type="PROSITE" id="PS51194">
    <property type="entry name" value="HELICASE_CTER"/>
    <property type="match status" value="1"/>
</dbReference>
<evidence type="ECO:0000259" key="16">
    <source>
        <dbReference type="PROSITE" id="PS51194"/>
    </source>
</evidence>
<evidence type="ECO:0000313" key="19">
    <source>
        <dbReference type="Proteomes" id="UP000253664"/>
    </source>
</evidence>
<evidence type="ECO:0000256" key="7">
    <source>
        <dbReference type="ARBA" id="ARBA00022840"/>
    </source>
</evidence>
<proteinExistence type="inferred from homology"/>
<evidence type="ECO:0000259" key="15">
    <source>
        <dbReference type="PROSITE" id="PS51192"/>
    </source>
</evidence>
<sequence length="653" mass="72432">MPSPISKPPAKDDWIYTLSDRDEPESECETHASFNSDFEFVDDPVDPTGPGDDDLQDWGFEGAKKGTQVPEQSVGLDGIIKRRREKLTGLDGSGSQDGQEAMEGATFTMDDDDDDDEVLADDGQDLEEQAKRDAFFAPEEAVQHTVKKTRGQASSFVALGLSRPIVLGTTAVGFSTPTPIQAKAIPFALLGKDLVGGAQTGSGKTGAFIIPILERLLYRPNKVPTTRVVVLAPTRELAIQCHSVAIKLASYTDIKFSLAVGGLSLKMQEAELRRRPDVVIATPGRFIDHMRNSASFKIDKVEILVLDEADRMLAEGFADELDEILSTLPKARQTMLFSATMTSTVDRLIRLGMSQPVRLMVDALTQTVSTLVQEIVRLRPKREDKRMGYLVHLCKKLYTERVIIFFRQKTVAHHARIVFGLLGLSCAELHGNIKQRERIENMEAFRDGKVAFLLTTDLASRGLDIRKIDTVINYDAPQTLENYVHRVGRTARAGRKGTAVTLAAEADRKLVKAIAKAGKARGTTVTSRLVAASDADKWQRRVDELSEEVESVIEEEKHLKEVQQAEMHIKKAENLLVHKAEIQARPKRTWFQTEQDKQKSRQVELDGLDALRKKLKKKSGGKLSNKDKKKLEARAFRSGVVKKRGSVGGKGRK</sequence>
<dbReference type="InterPro" id="IPR014001">
    <property type="entry name" value="Helicase_ATP-bd"/>
</dbReference>
<dbReference type="GO" id="GO:0016787">
    <property type="term" value="F:hydrolase activity"/>
    <property type="evidence" value="ECO:0007669"/>
    <property type="project" value="UniProtKB-KW"/>
</dbReference>
<dbReference type="PROSITE" id="PS51195">
    <property type="entry name" value="Q_MOTIF"/>
    <property type="match status" value="1"/>
</dbReference>
<evidence type="ECO:0000256" key="4">
    <source>
        <dbReference type="ARBA" id="ARBA00022741"/>
    </source>
</evidence>
<name>A0A367LK41_9HYPO</name>
<keyword evidence="6 12" id="KW-0347">Helicase</keyword>
<dbReference type="EMBL" id="LKCN02000003">
    <property type="protein sequence ID" value="RCI14747.1"/>
    <property type="molecule type" value="Genomic_DNA"/>
</dbReference>
<evidence type="ECO:0000256" key="2">
    <source>
        <dbReference type="ARBA" id="ARBA00012552"/>
    </source>
</evidence>
<feature type="coiled-coil region" evidence="13">
    <location>
        <begin position="535"/>
        <end position="575"/>
    </location>
</feature>
<dbReference type="GO" id="GO:0010467">
    <property type="term" value="P:gene expression"/>
    <property type="evidence" value="ECO:0007669"/>
    <property type="project" value="UniProtKB-ARBA"/>
</dbReference>
<keyword evidence="3" id="KW-0690">Ribosome biogenesis</keyword>
<dbReference type="InterPro" id="IPR050079">
    <property type="entry name" value="DEAD_box_RNA_helicase"/>
</dbReference>
<dbReference type="GO" id="GO:0003724">
    <property type="term" value="F:RNA helicase activity"/>
    <property type="evidence" value="ECO:0007669"/>
    <property type="project" value="UniProtKB-EC"/>
</dbReference>
<dbReference type="CDD" id="cd18787">
    <property type="entry name" value="SF2_C_DEAD"/>
    <property type="match status" value="1"/>
</dbReference>
<dbReference type="Pfam" id="PF00270">
    <property type="entry name" value="DEAD"/>
    <property type="match status" value="1"/>
</dbReference>
<dbReference type="InterPro" id="IPR000629">
    <property type="entry name" value="RNA-helicase_DEAD-box_CS"/>
</dbReference>
<organism evidence="18 19">
    <name type="scientific">Ophiocordyceps polyrhachis-furcata BCC 54312</name>
    <dbReference type="NCBI Taxonomy" id="1330021"/>
    <lineage>
        <taxon>Eukaryota</taxon>
        <taxon>Fungi</taxon>
        <taxon>Dikarya</taxon>
        <taxon>Ascomycota</taxon>
        <taxon>Pezizomycotina</taxon>
        <taxon>Sordariomycetes</taxon>
        <taxon>Hypocreomycetidae</taxon>
        <taxon>Hypocreales</taxon>
        <taxon>Ophiocordycipitaceae</taxon>
        <taxon>Ophiocordyceps</taxon>
    </lineage>
</organism>
<reference evidence="18 19" key="1">
    <citation type="journal article" date="2015" name="BMC Genomics">
        <title>Insights from the genome of Ophiocordyceps polyrhachis-furcata to pathogenicity and host specificity in insect fungi.</title>
        <authorList>
            <person name="Wichadakul D."/>
            <person name="Kobmoo N."/>
            <person name="Ingsriswang S."/>
            <person name="Tangphatsornruang S."/>
            <person name="Chantasingh D."/>
            <person name="Luangsa-ard J.J."/>
            <person name="Eurwilaichitr L."/>
        </authorList>
    </citation>
    <scope>NUCLEOTIDE SEQUENCE [LARGE SCALE GENOMIC DNA]</scope>
    <source>
        <strain evidence="18 19">BCC 54312</strain>
    </source>
</reference>
<dbReference type="GO" id="GO:0005829">
    <property type="term" value="C:cytosol"/>
    <property type="evidence" value="ECO:0007669"/>
    <property type="project" value="TreeGrafter"/>
</dbReference>
<feature type="region of interest" description="Disordered" evidence="14">
    <location>
        <begin position="615"/>
        <end position="653"/>
    </location>
</feature>
<dbReference type="InterPro" id="IPR011545">
    <property type="entry name" value="DEAD/DEAH_box_helicase_dom"/>
</dbReference>
<evidence type="ECO:0000256" key="13">
    <source>
        <dbReference type="SAM" id="Coils"/>
    </source>
</evidence>
<keyword evidence="19" id="KW-1185">Reference proteome</keyword>
<dbReference type="SMART" id="SM00490">
    <property type="entry name" value="HELICc"/>
    <property type="match status" value="1"/>
</dbReference>
<evidence type="ECO:0000313" key="18">
    <source>
        <dbReference type="EMBL" id="RCI14747.1"/>
    </source>
</evidence>
<comment type="subcellular location">
    <subcellularLocation>
        <location evidence="1">Nucleus</location>
    </subcellularLocation>
</comment>
<evidence type="ECO:0000256" key="8">
    <source>
        <dbReference type="ARBA" id="ARBA00022884"/>
    </source>
</evidence>
<feature type="domain" description="Helicase ATP-binding" evidence="15">
    <location>
        <begin position="185"/>
        <end position="359"/>
    </location>
</feature>
<dbReference type="GO" id="GO:0003723">
    <property type="term" value="F:RNA binding"/>
    <property type="evidence" value="ECO:0007669"/>
    <property type="project" value="UniProtKB-KW"/>
</dbReference>
<keyword evidence="5 12" id="KW-0378">Hydrolase</keyword>
<feature type="domain" description="DEAD-box RNA helicase Q" evidence="17">
    <location>
        <begin position="154"/>
        <end position="182"/>
    </location>
</feature>
<dbReference type="Pfam" id="PF00271">
    <property type="entry name" value="Helicase_C"/>
    <property type="match status" value="1"/>
</dbReference>
<dbReference type="CDD" id="cd17947">
    <property type="entry name" value="DEADc_DDX27"/>
    <property type="match status" value="1"/>
</dbReference>
<evidence type="ECO:0000256" key="14">
    <source>
        <dbReference type="SAM" id="MobiDB-lite"/>
    </source>
</evidence>
<evidence type="ECO:0000256" key="1">
    <source>
        <dbReference type="ARBA" id="ARBA00004123"/>
    </source>
</evidence>
<evidence type="ECO:0000256" key="6">
    <source>
        <dbReference type="ARBA" id="ARBA00022806"/>
    </source>
</evidence>
<gene>
    <name evidence="18" type="ORF">L249_6686</name>
</gene>
<feature type="domain" description="Helicase C-terminal" evidence="16">
    <location>
        <begin position="363"/>
        <end position="533"/>
    </location>
</feature>
<dbReference type="GO" id="GO:0042254">
    <property type="term" value="P:ribosome biogenesis"/>
    <property type="evidence" value="ECO:0007669"/>
    <property type="project" value="UniProtKB-KW"/>
</dbReference>
<dbReference type="InterPro" id="IPR027417">
    <property type="entry name" value="P-loop_NTPase"/>
</dbReference>
<dbReference type="Proteomes" id="UP000253664">
    <property type="component" value="Unassembled WGS sequence"/>
</dbReference>
<dbReference type="InterPro" id="IPR001650">
    <property type="entry name" value="Helicase_C-like"/>
</dbReference>
<protein>
    <recommendedName>
        <fullName evidence="2">RNA helicase</fullName>
        <ecNumber evidence="2">3.6.4.13</ecNumber>
    </recommendedName>
</protein>
<dbReference type="OrthoDB" id="10259843at2759"/>
<dbReference type="PANTHER" id="PTHR47959:SF1">
    <property type="entry name" value="ATP-DEPENDENT RNA HELICASE DBPA"/>
    <property type="match status" value="1"/>
</dbReference>
<evidence type="ECO:0000256" key="9">
    <source>
        <dbReference type="ARBA" id="ARBA00023242"/>
    </source>
</evidence>
<comment type="similarity">
    <text evidence="12">Belongs to the DEAD box helicase family.</text>
</comment>
<dbReference type="AlphaFoldDB" id="A0A367LK41"/>
<evidence type="ECO:0000256" key="11">
    <source>
        <dbReference type="PROSITE-ProRule" id="PRU00552"/>
    </source>
</evidence>
<comment type="catalytic activity">
    <reaction evidence="10">
        <text>ATP + H2O = ADP + phosphate + H(+)</text>
        <dbReference type="Rhea" id="RHEA:13065"/>
        <dbReference type="ChEBI" id="CHEBI:15377"/>
        <dbReference type="ChEBI" id="CHEBI:15378"/>
        <dbReference type="ChEBI" id="CHEBI:30616"/>
        <dbReference type="ChEBI" id="CHEBI:43474"/>
        <dbReference type="ChEBI" id="CHEBI:456216"/>
        <dbReference type="EC" id="3.6.4.13"/>
    </reaction>
</comment>
<dbReference type="GO" id="GO:0005524">
    <property type="term" value="F:ATP binding"/>
    <property type="evidence" value="ECO:0007669"/>
    <property type="project" value="UniProtKB-KW"/>
</dbReference>
<evidence type="ECO:0000256" key="12">
    <source>
        <dbReference type="RuleBase" id="RU000492"/>
    </source>
</evidence>
<dbReference type="STRING" id="1330021.A0A367LK41"/>